<feature type="region of interest" description="Disordered" evidence="1">
    <location>
        <begin position="111"/>
        <end position="150"/>
    </location>
</feature>
<keyword evidence="2" id="KW-0732">Signal</keyword>
<protein>
    <recommendedName>
        <fullName evidence="4">Glycine rich superfamily member</fullName>
    </recommendedName>
</protein>
<name>A0A131Z989_RHIAP</name>
<feature type="chain" id="PRO_5007287117" description="Glycine rich superfamily member" evidence="2">
    <location>
        <begin position="22"/>
        <end position="150"/>
    </location>
</feature>
<evidence type="ECO:0000256" key="2">
    <source>
        <dbReference type="SAM" id="SignalP"/>
    </source>
</evidence>
<dbReference type="AlphaFoldDB" id="A0A131Z989"/>
<dbReference type="EMBL" id="GEDV01001019">
    <property type="protein sequence ID" value="JAP87538.1"/>
    <property type="molecule type" value="Transcribed_RNA"/>
</dbReference>
<feature type="non-terminal residue" evidence="3">
    <location>
        <position position="1"/>
    </location>
</feature>
<evidence type="ECO:0008006" key="4">
    <source>
        <dbReference type="Google" id="ProtNLM"/>
    </source>
</evidence>
<sequence length="150" mass="17310">CWCSRFCRCCWCSWGCRFVRCCRCPWCCRFLRCSWCCRFVRCSWCCRFVRCCSSWCCGSSGLRLRLAVRAKLPRSRRLGSTCTCSRRTTAVLQLGVKENASGINEDCKRAERDAAKKRGSGNRASLRNWRGGRQRATARSRASRRLFSVG</sequence>
<evidence type="ECO:0000313" key="3">
    <source>
        <dbReference type="EMBL" id="JAP87538.1"/>
    </source>
</evidence>
<organism evidence="3">
    <name type="scientific">Rhipicephalus appendiculatus</name>
    <name type="common">Brown ear tick</name>
    <dbReference type="NCBI Taxonomy" id="34631"/>
    <lineage>
        <taxon>Eukaryota</taxon>
        <taxon>Metazoa</taxon>
        <taxon>Ecdysozoa</taxon>
        <taxon>Arthropoda</taxon>
        <taxon>Chelicerata</taxon>
        <taxon>Arachnida</taxon>
        <taxon>Acari</taxon>
        <taxon>Parasitiformes</taxon>
        <taxon>Ixodida</taxon>
        <taxon>Ixodoidea</taxon>
        <taxon>Ixodidae</taxon>
        <taxon>Rhipicephalinae</taxon>
        <taxon>Rhipicephalus</taxon>
        <taxon>Rhipicephalus</taxon>
    </lineage>
</organism>
<evidence type="ECO:0000256" key="1">
    <source>
        <dbReference type="SAM" id="MobiDB-lite"/>
    </source>
</evidence>
<proteinExistence type="predicted"/>
<feature type="signal peptide" evidence="2">
    <location>
        <begin position="1"/>
        <end position="21"/>
    </location>
</feature>
<reference evidence="3" key="1">
    <citation type="journal article" date="2016" name="Ticks Tick Borne Dis.">
        <title>De novo assembly and annotation of the salivary gland transcriptome of Rhipicephalus appendiculatus male and female ticks during blood feeding.</title>
        <authorList>
            <person name="de Castro M.H."/>
            <person name="de Klerk D."/>
            <person name="Pienaar R."/>
            <person name="Latif A.A."/>
            <person name="Rees D.J."/>
            <person name="Mans B.J."/>
        </authorList>
    </citation>
    <scope>NUCLEOTIDE SEQUENCE</scope>
    <source>
        <tissue evidence="3">Salivary glands</tissue>
    </source>
</reference>
<feature type="compositionally biased region" description="Basic residues" evidence="1">
    <location>
        <begin position="130"/>
        <end position="144"/>
    </location>
</feature>
<accession>A0A131Z989</accession>